<feature type="signal peptide" evidence="2">
    <location>
        <begin position="1"/>
        <end position="36"/>
    </location>
</feature>
<name>A0A853IMZ6_9BURK</name>
<organism evidence="3 4">
    <name type="scientific">Ottowia beijingensis</name>
    <dbReference type="NCBI Taxonomy" id="1207057"/>
    <lineage>
        <taxon>Bacteria</taxon>
        <taxon>Pseudomonadati</taxon>
        <taxon>Pseudomonadota</taxon>
        <taxon>Betaproteobacteria</taxon>
        <taxon>Burkholderiales</taxon>
        <taxon>Comamonadaceae</taxon>
        <taxon>Ottowia</taxon>
    </lineage>
</organism>
<feature type="compositionally biased region" description="Basic and acidic residues" evidence="1">
    <location>
        <begin position="55"/>
        <end position="79"/>
    </location>
</feature>
<feature type="compositionally biased region" description="Basic and acidic residues" evidence="1">
    <location>
        <begin position="110"/>
        <end position="124"/>
    </location>
</feature>
<dbReference type="AlphaFoldDB" id="A0A853IMZ6"/>
<dbReference type="EMBL" id="JACCKX010000001">
    <property type="protein sequence ID" value="NZA01806.1"/>
    <property type="molecule type" value="Genomic_DNA"/>
</dbReference>
<evidence type="ECO:0000256" key="1">
    <source>
        <dbReference type="SAM" id="MobiDB-lite"/>
    </source>
</evidence>
<dbReference type="Proteomes" id="UP000589716">
    <property type="component" value="Unassembled WGS sequence"/>
</dbReference>
<reference evidence="3 4" key="1">
    <citation type="submission" date="2020-07" db="EMBL/GenBank/DDBJ databases">
        <authorList>
            <person name="Maaloum M."/>
        </authorList>
    </citation>
    <scope>NUCLEOTIDE SEQUENCE [LARGE SCALE GENOMIC DNA]</scope>
    <source>
        <strain evidence="3 4">GCS-AN-3</strain>
    </source>
</reference>
<evidence type="ECO:0000256" key="2">
    <source>
        <dbReference type="SAM" id="SignalP"/>
    </source>
</evidence>
<protein>
    <submittedName>
        <fullName evidence="3">Uncharacterized protein</fullName>
    </submittedName>
</protein>
<feature type="chain" id="PRO_5032687760" evidence="2">
    <location>
        <begin position="37"/>
        <end position="141"/>
    </location>
</feature>
<sequence>MTQTPSNSRIARRGVAAALAALLGAGVFGLSAPAAAADGRYYRMPDGSVQYVRDRDLPDSRRWQDRRWRDDDRPRRWRNDGYSYGQGRNSGELGDGRRRYNAPRNSGELGDGRRDWRFDDRDWQRSAPRNGRGYQYPADGG</sequence>
<comment type="caution">
    <text evidence="3">The sequence shown here is derived from an EMBL/GenBank/DDBJ whole genome shotgun (WGS) entry which is preliminary data.</text>
</comment>
<proteinExistence type="predicted"/>
<dbReference type="InterPro" id="IPR006311">
    <property type="entry name" value="TAT_signal"/>
</dbReference>
<dbReference type="PROSITE" id="PS51318">
    <property type="entry name" value="TAT"/>
    <property type="match status" value="1"/>
</dbReference>
<evidence type="ECO:0000313" key="4">
    <source>
        <dbReference type="Proteomes" id="UP000589716"/>
    </source>
</evidence>
<gene>
    <name evidence="3" type="ORF">H0I39_08690</name>
</gene>
<evidence type="ECO:0000313" key="3">
    <source>
        <dbReference type="EMBL" id="NZA01806.1"/>
    </source>
</evidence>
<accession>A0A853IMZ6</accession>
<dbReference type="RefSeq" id="WP_180550216.1">
    <property type="nucleotide sequence ID" value="NZ_JACCKX010000001.1"/>
</dbReference>
<feature type="region of interest" description="Disordered" evidence="1">
    <location>
        <begin position="55"/>
        <end position="141"/>
    </location>
</feature>
<keyword evidence="4" id="KW-1185">Reference proteome</keyword>
<keyword evidence="2" id="KW-0732">Signal</keyword>